<comment type="caution">
    <text evidence="1">The sequence shown here is derived from an EMBL/GenBank/DDBJ whole genome shotgun (WGS) entry which is preliminary data.</text>
</comment>
<dbReference type="Proteomes" id="UP000724584">
    <property type="component" value="Unassembled WGS sequence"/>
</dbReference>
<sequence length="193" mass="21162">MLLALNPLLDSWRMIRLLLVVAFTDARCSPATPRAPLCNFGHVRTENAGRRSLPIMNQVSVCQLDEGSCEAHIPQLEIDAIFCTIQLSKDSANNSALSSGKLRAKLRRRCALSRGRYGKVEVSRLLPYVTVEQNLVGLVVVNSKSDLKTAQSVQLAAGSRSPWLFQLDEAVLADSSCPIRHNITGISRSPHTL</sequence>
<evidence type="ECO:0000313" key="2">
    <source>
        <dbReference type="Proteomes" id="UP000724584"/>
    </source>
</evidence>
<keyword evidence="2" id="KW-1185">Reference proteome</keyword>
<evidence type="ECO:0000313" key="1">
    <source>
        <dbReference type="EMBL" id="KAH6640405.1"/>
    </source>
</evidence>
<name>A0ACB7PFW7_9PEZI</name>
<dbReference type="EMBL" id="JAGIZQ010000002">
    <property type="protein sequence ID" value="KAH6640405.1"/>
    <property type="molecule type" value="Genomic_DNA"/>
</dbReference>
<accession>A0ACB7PFW7</accession>
<protein>
    <submittedName>
        <fullName evidence="1">Uncharacterized protein</fullName>
    </submittedName>
</protein>
<gene>
    <name evidence="1" type="ORF">F5144DRAFT_92483</name>
</gene>
<organism evidence="1 2">
    <name type="scientific">Chaetomium tenue</name>
    <dbReference type="NCBI Taxonomy" id="1854479"/>
    <lineage>
        <taxon>Eukaryota</taxon>
        <taxon>Fungi</taxon>
        <taxon>Dikarya</taxon>
        <taxon>Ascomycota</taxon>
        <taxon>Pezizomycotina</taxon>
        <taxon>Sordariomycetes</taxon>
        <taxon>Sordariomycetidae</taxon>
        <taxon>Sordariales</taxon>
        <taxon>Chaetomiaceae</taxon>
        <taxon>Chaetomium</taxon>
    </lineage>
</organism>
<proteinExistence type="predicted"/>
<reference evidence="1 2" key="1">
    <citation type="journal article" date="2021" name="Nat. Commun.">
        <title>Genetic determinants of endophytism in the Arabidopsis root mycobiome.</title>
        <authorList>
            <person name="Mesny F."/>
            <person name="Miyauchi S."/>
            <person name="Thiergart T."/>
            <person name="Pickel B."/>
            <person name="Atanasova L."/>
            <person name="Karlsson M."/>
            <person name="Huettel B."/>
            <person name="Barry K.W."/>
            <person name="Haridas S."/>
            <person name="Chen C."/>
            <person name="Bauer D."/>
            <person name="Andreopoulos W."/>
            <person name="Pangilinan J."/>
            <person name="LaButti K."/>
            <person name="Riley R."/>
            <person name="Lipzen A."/>
            <person name="Clum A."/>
            <person name="Drula E."/>
            <person name="Henrissat B."/>
            <person name="Kohler A."/>
            <person name="Grigoriev I.V."/>
            <person name="Martin F.M."/>
            <person name="Hacquard S."/>
        </authorList>
    </citation>
    <scope>NUCLEOTIDE SEQUENCE [LARGE SCALE GENOMIC DNA]</scope>
    <source>
        <strain evidence="1 2">MPI-SDFR-AT-0079</strain>
    </source>
</reference>